<dbReference type="PATRIC" id="fig|1341181.4.peg.2231"/>
<protein>
    <submittedName>
        <fullName evidence="1">Uncharacterized protein</fullName>
    </submittedName>
</protein>
<reference evidence="1 2" key="1">
    <citation type="submission" date="2013-08" db="EMBL/GenBank/DDBJ databases">
        <title>Flavobacterium limnosediminis JC2902 genome sequencing.</title>
        <authorList>
            <person name="Lee K."/>
            <person name="Yi H."/>
            <person name="Park S."/>
            <person name="Chun J."/>
        </authorList>
    </citation>
    <scope>NUCLEOTIDE SEQUENCE [LARGE SCALE GENOMIC DNA]</scope>
    <source>
        <strain evidence="1 2">JC2902</strain>
    </source>
</reference>
<evidence type="ECO:0000313" key="1">
    <source>
        <dbReference type="EMBL" id="ESU27091.1"/>
    </source>
</evidence>
<evidence type="ECO:0000313" key="2">
    <source>
        <dbReference type="Proteomes" id="UP000018004"/>
    </source>
</evidence>
<proteinExistence type="predicted"/>
<dbReference type="OrthoDB" id="1425378at2"/>
<accession>V6SKG1</accession>
<organism evidence="1 2">
    <name type="scientific">Flavobacterium limnosediminis JC2902</name>
    <dbReference type="NCBI Taxonomy" id="1341181"/>
    <lineage>
        <taxon>Bacteria</taxon>
        <taxon>Pseudomonadati</taxon>
        <taxon>Bacteroidota</taxon>
        <taxon>Flavobacteriia</taxon>
        <taxon>Flavobacteriales</taxon>
        <taxon>Flavobacteriaceae</taxon>
        <taxon>Flavobacterium</taxon>
    </lineage>
</organism>
<gene>
    <name evidence="1" type="ORF">FLJC2902T_22690</name>
</gene>
<dbReference type="EMBL" id="AVGG01000016">
    <property type="protein sequence ID" value="ESU27091.1"/>
    <property type="molecule type" value="Genomic_DNA"/>
</dbReference>
<dbReference type="STRING" id="1341181.FLJC2902T_22690"/>
<dbReference type="AlphaFoldDB" id="V6SKG1"/>
<name>V6SKG1_9FLAO</name>
<dbReference type="Proteomes" id="UP000018004">
    <property type="component" value="Unassembled WGS sequence"/>
</dbReference>
<keyword evidence="2" id="KW-1185">Reference proteome</keyword>
<dbReference type="PROSITE" id="PS51257">
    <property type="entry name" value="PROKAR_LIPOPROTEIN"/>
    <property type="match status" value="1"/>
</dbReference>
<comment type="caution">
    <text evidence="1">The sequence shown here is derived from an EMBL/GenBank/DDBJ whole genome shotgun (WGS) entry which is preliminary data.</text>
</comment>
<sequence>MLKKLIYLLPFAFLACDSDSDNSTENQSQNNFIVELVPSVTQTNVDEEFTVTVNAEETIKAMWVSLDHFATGGYSIRNFGSSYVLHFNFDTLGEKTIYVRCQNAANQVSERQIAINVNRGNAVKITGVQVVSFNNINGTWDPEYPISNPNHLADVFFGFNKSKLNSSLEEGYWPRLWYKSSVKENQGDLTWNISSAGLYVDPLKTIQIGVIDQDEPPLGQNLLNSIQDTKSFSLSAYTTTKPTTIAYSYPEINLEFILQVEWPN</sequence>
<dbReference type="RefSeq" id="WP_023579845.1">
    <property type="nucleotide sequence ID" value="NZ_AVGG01000016.1"/>
</dbReference>